<proteinExistence type="predicted"/>
<dbReference type="Proteomes" id="UP000252081">
    <property type="component" value="Unassembled WGS sequence"/>
</dbReference>
<reference evidence="1 2" key="1">
    <citation type="submission" date="2018-07" db="EMBL/GenBank/DDBJ databases">
        <title>A draft genome of a endophytic bacteria, a new species of Pedobacter.</title>
        <authorList>
            <person name="Zhang Z.D."/>
            <person name="Chen Z.J."/>
        </authorList>
    </citation>
    <scope>NUCLEOTIDE SEQUENCE [LARGE SCALE GENOMIC DNA]</scope>
    <source>
        <strain evidence="1 2">RS10</strain>
    </source>
</reference>
<comment type="caution">
    <text evidence="1">The sequence shown here is derived from an EMBL/GenBank/DDBJ whole genome shotgun (WGS) entry which is preliminary data.</text>
</comment>
<dbReference type="EMBL" id="QNQU01000022">
    <property type="protein sequence ID" value="RBQ03427.1"/>
    <property type="molecule type" value="Genomic_DNA"/>
</dbReference>
<dbReference type="AlphaFoldDB" id="A0A366KP11"/>
<dbReference type="InterPro" id="IPR011990">
    <property type="entry name" value="TPR-like_helical_dom_sf"/>
</dbReference>
<sequence length="533" mass="60622">MIMKRYFNSINKVAALLFMVAITGTSCQKRLEKDFYNPDGFTDPTIEGFYAGAQQQLGIFRYSYGEFYHTFRAFNPMLGSGGFVNDGVANTFGWGHSPYGDIYGKLRPIKSLQDLYVTLPENQKTEYQVYLQTSNVIKDYLFAQLTDACDDVPYTDAMMASTGGYFPKFDKQQTIYSSLLADLKSVSGFLKTYTLSSSAIQQNFKKFDIYFAGDINMWRIFTNSLRIRLAMRLTNVDPAFAKSVIQEVLADGAYSKDRASSITLVDKQQDRAFEFLINRSIQETRDLLWAPENMFKVLRKTGQPDDPRLQVLFQPDKDGNYTPMPTEATAVSAIRSSITSTDLSKTFPSMYNRSSFERNLGMLYMVLTSTEVHLLLAEAGLRWPDLGIDVATEYQTAIRQSIDIYYENNALNKDVTYSGFIAASMPAKPSSAIIDAFILAKTAEFTTANDTEKKGLIFDQRYVHFNMLKPYELWSDVRRLKKELGDRVNKAPSNVKLMERTIYPSSEEVNNNANFLQVKAKNNYTTPVWWSGR</sequence>
<gene>
    <name evidence="1" type="ORF">DRW42_21810</name>
</gene>
<keyword evidence="2" id="KW-1185">Reference proteome</keyword>
<accession>A0A366KP11</accession>
<dbReference type="Pfam" id="PF12771">
    <property type="entry name" value="SusD-like_2"/>
    <property type="match status" value="1"/>
</dbReference>
<dbReference type="InterPro" id="IPR041662">
    <property type="entry name" value="SusD-like_2"/>
</dbReference>
<evidence type="ECO:0000313" key="1">
    <source>
        <dbReference type="EMBL" id="RBQ03427.1"/>
    </source>
</evidence>
<dbReference type="SUPFAM" id="SSF48452">
    <property type="entry name" value="TPR-like"/>
    <property type="match status" value="1"/>
</dbReference>
<evidence type="ECO:0000313" key="2">
    <source>
        <dbReference type="Proteomes" id="UP000252081"/>
    </source>
</evidence>
<organism evidence="1 2">
    <name type="scientific">Pedobacter miscanthi</name>
    <dbReference type="NCBI Taxonomy" id="2259170"/>
    <lineage>
        <taxon>Bacteria</taxon>
        <taxon>Pseudomonadati</taxon>
        <taxon>Bacteroidota</taxon>
        <taxon>Sphingobacteriia</taxon>
        <taxon>Sphingobacteriales</taxon>
        <taxon>Sphingobacteriaceae</taxon>
        <taxon>Pedobacter</taxon>
    </lineage>
</organism>
<protein>
    <recommendedName>
        <fullName evidence="3">SusD/RagB family nutrient-binding outer membrane lipoprotein</fullName>
    </recommendedName>
</protein>
<name>A0A366KP11_9SPHI</name>
<evidence type="ECO:0008006" key="3">
    <source>
        <dbReference type="Google" id="ProtNLM"/>
    </source>
</evidence>
<dbReference type="Gene3D" id="1.25.40.390">
    <property type="match status" value="1"/>
</dbReference>
<dbReference type="PROSITE" id="PS51257">
    <property type="entry name" value="PROKAR_LIPOPROTEIN"/>
    <property type="match status" value="1"/>
</dbReference>